<keyword evidence="1" id="KW-1133">Transmembrane helix</keyword>
<sequence>MVSLNFKDKAINFIVRQRWRIAQTYIQILPLVGILNTFLYFLIFLGVTGVGLSINETLLGFTIILFVFGSIGYILDKIGYFKKDIKKSFSSATLDAYLIQADWNAIKIAYYSKFSKEELDEIMNKHSINDI</sequence>
<proteinExistence type="predicted"/>
<keyword evidence="1" id="KW-0472">Membrane</keyword>
<reference evidence="2" key="1">
    <citation type="journal article" date="2015" name="Nature">
        <title>Complex archaea that bridge the gap between prokaryotes and eukaryotes.</title>
        <authorList>
            <person name="Spang A."/>
            <person name="Saw J.H."/>
            <person name="Jorgensen S.L."/>
            <person name="Zaremba-Niedzwiedzka K."/>
            <person name="Martijn J."/>
            <person name="Lind A.E."/>
            <person name="van Eijk R."/>
            <person name="Schleper C."/>
            <person name="Guy L."/>
            <person name="Ettema T.J."/>
        </authorList>
    </citation>
    <scope>NUCLEOTIDE SEQUENCE</scope>
</reference>
<dbReference type="EMBL" id="LAZR01007380">
    <property type="protein sequence ID" value="KKM85631.1"/>
    <property type="molecule type" value="Genomic_DNA"/>
</dbReference>
<feature type="transmembrane region" description="Helical" evidence="1">
    <location>
        <begin position="28"/>
        <end position="52"/>
    </location>
</feature>
<evidence type="ECO:0000313" key="2">
    <source>
        <dbReference type="EMBL" id="KKM85631.1"/>
    </source>
</evidence>
<dbReference type="AlphaFoldDB" id="A0A0F9LEE9"/>
<keyword evidence="1" id="KW-0812">Transmembrane</keyword>
<comment type="caution">
    <text evidence="2">The sequence shown here is derived from an EMBL/GenBank/DDBJ whole genome shotgun (WGS) entry which is preliminary data.</text>
</comment>
<name>A0A0F9LEE9_9ZZZZ</name>
<accession>A0A0F9LEE9</accession>
<organism evidence="2">
    <name type="scientific">marine sediment metagenome</name>
    <dbReference type="NCBI Taxonomy" id="412755"/>
    <lineage>
        <taxon>unclassified sequences</taxon>
        <taxon>metagenomes</taxon>
        <taxon>ecological metagenomes</taxon>
    </lineage>
</organism>
<gene>
    <name evidence="2" type="ORF">LCGC14_1287120</name>
</gene>
<evidence type="ECO:0000256" key="1">
    <source>
        <dbReference type="SAM" id="Phobius"/>
    </source>
</evidence>
<protein>
    <submittedName>
        <fullName evidence="2">Uncharacterized protein</fullName>
    </submittedName>
</protein>
<feature type="transmembrane region" description="Helical" evidence="1">
    <location>
        <begin position="58"/>
        <end position="75"/>
    </location>
</feature>